<evidence type="ECO:0000259" key="1">
    <source>
        <dbReference type="Pfam" id="PF03070"/>
    </source>
</evidence>
<name>A0A3M8SPU6_9GAMM</name>
<comment type="caution">
    <text evidence="2">The sequence shown here is derived from an EMBL/GenBank/DDBJ whole genome shotgun (WGS) entry which is preliminary data.</text>
</comment>
<dbReference type="RefSeq" id="WP_123088458.1">
    <property type="nucleotide sequence ID" value="NZ_RIBS01000005.1"/>
</dbReference>
<dbReference type="Gene3D" id="1.20.910.10">
    <property type="entry name" value="Heme oxygenase-like"/>
    <property type="match status" value="1"/>
</dbReference>
<keyword evidence="3" id="KW-1185">Reference proteome</keyword>
<dbReference type="EMBL" id="RIBS01000005">
    <property type="protein sequence ID" value="RNF83327.1"/>
    <property type="molecule type" value="Genomic_DNA"/>
</dbReference>
<dbReference type="InterPro" id="IPR004305">
    <property type="entry name" value="Thiaminase-2/PQQC"/>
</dbReference>
<dbReference type="Proteomes" id="UP000267049">
    <property type="component" value="Unassembled WGS sequence"/>
</dbReference>
<proteinExistence type="predicted"/>
<accession>A0A3M8SPU6</accession>
<evidence type="ECO:0000313" key="2">
    <source>
        <dbReference type="EMBL" id="RNF83327.1"/>
    </source>
</evidence>
<protein>
    <recommendedName>
        <fullName evidence="1">Thiaminase-2/PQQC domain-containing protein</fullName>
    </recommendedName>
</protein>
<dbReference type="SUPFAM" id="SSF48613">
    <property type="entry name" value="Heme oxygenase-like"/>
    <property type="match status" value="1"/>
</dbReference>
<dbReference type="InterPro" id="IPR016084">
    <property type="entry name" value="Haem_Oase-like_multi-hlx"/>
</dbReference>
<evidence type="ECO:0000313" key="3">
    <source>
        <dbReference type="Proteomes" id="UP000267049"/>
    </source>
</evidence>
<dbReference type="OrthoDB" id="5196683at2"/>
<dbReference type="Pfam" id="PF03070">
    <property type="entry name" value="TENA_THI-4"/>
    <property type="match status" value="1"/>
</dbReference>
<gene>
    <name evidence="2" type="ORF">EER27_12610</name>
</gene>
<feature type="domain" description="Thiaminase-2/PQQC" evidence="1">
    <location>
        <begin position="113"/>
        <end position="244"/>
    </location>
</feature>
<reference evidence="2 3" key="1">
    <citation type="submission" date="2018-11" db="EMBL/GenBank/DDBJ databases">
        <title>Lysobacter cryohumiis sp. nov., isolated from soil in the Tianshan Mountains, Xinjiang, China.</title>
        <authorList>
            <person name="Luo Y."/>
            <person name="Sheng H."/>
        </authorList>
    </citation>
    <scope>NUCLEOTIDE SEQUENCE [LARGE SCALE GENOMIC DNA]</scope>
    <source>
        <strain evidence="2 3">ZS60</strain>
    </source>
</reference>
<organism evidence="2 3">
    <name type="scientific">Montanilutibacter psychrotolerans</name>
    <dbReference type="NCBI Taxonomy" id="1327343"/>
    <lineage>
        <taxon>Bacteria</taxon>
        <taxon>Pseudomonadati</taxon>
        <taxon>Pseudomonadota</taxon>
        <taxon>Gammaproteobacteria</taxon>
        <taxon>Lysobacterales</taxon>
        <taxon>Lysobacteraceae</taxon>
        <taxon>Montanilutibacter</taxon>
    </lineage>
</organism>
<sequence length="340" mass="37874">MQPQPHVVLSDCPVLRADAIVRIADERKVEIEIEDEVFTLSGLESRPLAQALNLLNGVRPLADVSKLVAVPMDGLNTVLAHLSAAGVISNESPADSLMDPSEFAHLCRSLYGPWKARLFSHDLWRGLVEGTLDRRIFVGWAVESYWFIEGVLDRLPMATACSENTKLRSVFAHHFAEEWDHFHFFTRTLDALGVGAEQRQVGQPLPSTRAVLHWMRAAARRDPLRYAACSGFLESTGADRAAARSFFDHVAMRYDTPDRAAVTPMAEHVSLDEDYGHDTVVENAANCFSSISRERARQAVQSAYGLFETLEMWSSDILRHYAAPSSLPLTAPRIYRGAEI</sequence>
<dbReference type="AlphaFoldDB" id="A0A3M8SPU6"/>